<keyword evidence="1" id="KW-0812">Transmembrane</keyword>
<gene>
    <name evidence="2" type="ORF">Sjap_007189</name>
</gene>
<evidence type="ECO:0000313" key="3">
    <source>
        <dbReference type="Proteomes" id="UP001417504"/>
    </source>
</evidence>
<dbReference type="Proteomes" id="UP001417504">
    <property type="component" value="Unassembled WGS sequence"/>
</dbReference>
<dbReference type="AlphaFoldDB" id="A0AAP0JMY8"/>
<name>A0AAP0JMY8_9MAGN</name>
<evidence type="ECO:0000313" key="2">
    <source>
        <dbReference type="EMBL" id="KAK9136595.1"/>
    </source>
</evidence>
<sequence>MAIKVVGHEGPGAALGVGALLPELLHLPGIIHLVELQHSELDLLLLVLDLLGLGVGLLLPLLGSAAQPEHQVQRRLLLDVVVG</sequence>
<keyword evidence="3" id="KW-1185">Reference proteome</keyword>
<keyword evidence="1" id="KW-0472">Membrane</keyword>
<evidence type="ECO:0000256" key="1">
    <source>
        <dbReference type="SAM" id="Phobius"/>
    </source>
</evidence>
<protein>
    <submittedName>
        <fullName evidence="2">Uncharacterized protein</fullName>
    </submittedName>
</protein>
<reference evidence="2 3" key="1">
    <citation type="submission" date="2024-01" db="EMBL/GenBank/DDBJ databases">
        <title>Genome assemblies of Stephania.</title>
        <authorList>
            <person name="Yang L."/>
        </authorList>
    </citation>
    <scope>NUCLEOTIDE SEQUENCE [LARGE SCALE GENOMIC DNA]</scope>
    <source>
        <strain evidence="2">QJT</strain>
        <tissue evidence="2">Leaf</tissue>
    </source>
</reference>
<feature type="transmembrane region" description="Helical" evidence="1">
    <location>
        <begin position="12"/>
        <end position="31"/>
    </location>
</feature>
<proteinExistence type="predicted"/>
<comment type="caution">
    <text evidence="2">The sequence shown here is derived from an EMBL/GenBank/DDBJ whole genome shotgun (WGS) entry which is preliminary data.</text>
</comment>
<dbReference type="EMBL" id="JBBNAE010000003">
    <property type="protein sequence ID" value="KAK9136595.1"/>
    <property type="molecule type" value="Genomic_DNA"/>
</dbReference>
<accession>A0AAP0JMY8</accession>
<feature type="transmembrane region" description="Helical" evidence="1">
    <location>
        <begin position="43"/>
        <end position="66"/>
    </location>
</feature>
<organism evidence="2 3">
    <name type="scientific">Stephania japonica</name>
    <dbReference type="NCBI Taxonomy" id="461633"/>
    <lineage>
        <taxon>Eukaryota</taxon>
        <taxon>Viridiplantae</taxon>
        <taxon>Streptophyta</taxon>
        <taxon>Embryophyta</taxon>
        <taxon>Tracheophyta</taxon>
        <taxon>Spermatophyta</taxon>
        <taxon>Magnoliopsida</taxon>
        <taxon>Ranunculales</taxon>
        <taxon>Menispermaceae</taxon>
        <taxon>Menispermoideae</taxon>
        <taxon>Cissampelideae</taxon>
        <taxon>Stephania</taxon>
    </lineage>
</organism>
<keyword evidence="1" id="KW-1133">Transmembrane helix</keyword>